<dbReference type="SMART" id="SM00382">
    <property type="entry name" value="AAA"/>
    <property type="match status" value="1"/>
</dbReference>
<dbReference type="InterPro" id="IPR050238">
    <property type="entry name" value="DNA_Rep/Repair_Clamp_Loader"/>
</dbReference>
<organism evidence="3 4">
    <name type="scientific">Corynebacterium marinum</name>
    <dbReference type="NCBI Taxonomy" id="349751"/>
    <lineage>
        <taxon>Bacteria</taxon>
        <taxon>Bacillati</taxon>
        <taxon>Actinomycetota</taxon>
        <taxon>Actinomycetes</taxon>
        <taxon>Mycobacteriales</taxon>
        <taxon>Corynebacteriaceae</taxon>
        <taxon>Corynebacterium</taxon>
    </lineage>
</organism>
<dbReference type="SUPFAM" id="SSF52540">
    <property type="entry name" value="P-loop containing nucleoside triphosphate hydrolases"/>
    <property type="match status" value="1"/>
</dbReference>
<dbReference type="NCBIfam" id="NF005926">
    <property type="entry name" value="PRK07940.1"/>
    <property type="match status" value="1"/>
</dbReference>
<proteinExistence type="predicted"/>
<dbReference type="InterPro" id="IPR027417">
    <property type="entry name" value="P-loop_NTPase"/>
</dbReference>
<dbReference type="PANTHER" id="PTHR11669">
    <property type="entry name" value="REPLICATION FACTOR C / DNA POLYMERASE III GAMMA-TAU SUBUNIT"/>
    <property type="match status" value="1"/>
</dbReference>
<sequence>MCPTATSARATVDSWFLTLTARPLPRGHRLTPGNRVGGVNTVASRLADTPAVRDVVLAAAAAARAKVRGEVPELGNAMAHAWIITGPPGSGRSVAALALAAALQCTDPVDIGCGRCPHCHDVFADAHTDVLRIVPAELSIGIDRMRAVRTEAAKLPTVSPWRIVIIEDADRLSDAAADAILKTVEEPPEHTVIIMCAPSIDPEDFSPTLRSRCRHLYVPYPSVGHIVDLLVAETGATPEDARLAAVASGRHIGRARRLVTDPDAQQRRASILNLAELIFHHDEAFKASTAFLKTVDKQVKSLSDEEDAGELEKLERSLGKGGRGKGTQKAMDGSSGMVKDLEKKQKMRRSRRNRDFLDLALVDLAGLYRDALLLSVGADVQLTHPDFEGLSRDLAAKVSEAGLVACLDAVTMARGHIGVNVTPTTAIDGMIGRIRLACGVS</sequence>
<evidence type="ECO:0000256" key="1">
    <source>
        <dbReference type="SAM" id="MobiDB-lite"/>
    </source>
</evidence>
<dbReference type="Pfam" id="PF13177">
    <property type="entry name" value="DNA_pol3_delta2"/>
    <property type="match status" value="1"/>
</dbReference>
<accession>A0A847HAM5</accession>
<dbReference type="GO" id="GO:0003887">
    <property type="term" value="F:DNA-directed DNA polymerase activity"/>
    <property type="evidence" value="ECO:0007669"/>
    <property type="project" value="UniProtKB-EC"/>
</dbReference>
<evidence type="ECO:0000313" key="3">
    <source>
        <dbReference type="EMBL" id="NLF90977.1"/>
    </source>
</evidence>
<keyword evidence="3" id="KW-0808">Transferase</keyword>
<gene>
    <name evidence="3" type="ORF">GX570_06480</name>
</gene>
<dbReference type="EMBL" id="JAAYYP010000220">
    <property type="protein sequence ID" value="NLF90977.1"/>
    <property type="molecule type" value="Genomic_DNA"/>
</dbReference>
<feature type="region of interest" description="Disordered" evidence="1">
    <location>
        <begin position="317"/>
        <end position="340"/>
    </location>
</feature>
<dbReference type="InterPro" id="IPR003593">
    <property type="entry name" value="AAA+_ATPase"/>
</dbReference>
<dbReference type="PANTHER" id="PTHR11669:SF8">
    <property type="entry name" value="DNA POLYMERASE III SUBUNIT DELTA"/>
    <property type="match status" value="1"/>
</dbReference>
<dbReference type="Gene3D" id="3.40.50.300">
    <property type="entry name" value="P-loop containing nucleotide triphosphate hydrolases"/>
    <property type="match status" value="1"/>
</dbReference>
<feature type="domain" description="AAA+ ATPase" evidence="2">
    <location>
        <begin position="78"/>
        <end position="222"/>
    </location>
</feature>
<dbReference type="GO" id="GO:0006261">
    <property type="term" value="P:DNA-templated DNA replication"/>
    <property type="evidence" value="ECO:0007669"/>
    <property type="project" value="TreeGrafter"/>
</dbReference>
<dbReference type="AlphaFoldDB" id="A0A847HAM5"/>
<comment type="caution">
    <text evidence="3">The sequence shown here is derived from an EMBL/GenBank/DDBJ whole genome shotgun (WGS) entry which is preliminary data.</text>
</comment>
<evidence type="ECO:0000313" key="4">
    <source>
        <dbReference type="Proteomes" id="UP000523614"/>
    </source>
</evidence>
<protein>
    <submittedName>
        <fullName evidence="3">DNA polymerase III subunit delta</fullName>
        <ecNumber evidence="3">2.7.7.7</ecNumber>
    </submittedName>
</protein>
<reference evidence="3 4" key="1">
    <citation type="journal article" date="2020" name="Biotechnol. Biofuels">
        <title>New insights from the biogas microbiome by comprehensive genome-resolved metagenomics of nearly 1600 species originating from multiple anaerobic digesters.</title>
        <authorList>
            <person name="Campanaro S."/>
            <person name="Treu L."/>
            <person name="Rodriguez-R L.M."/>
            <person name="Kovalovszki A."/>
            <person name="Ziels R.M."/>
            <person name="Maus I."/>
            <person name="Zhu X."/>
            <person name="Kougias P.G."/>
            <person name="Basile A."/>
            <person name="Luo G."/>
            <person name="Schluter A."/>
            <person name="Konstantinidis K.T."/>
            <person name="Angelidaki I."/>
        </authorList>
    </citation>
    <scope>NUCLEOTIDE SEQUENCE [LARGE SCALE GENOMIC DNA]</scope>
    <source>
        <strain evidence="3">AS06rmzACSIP_235</strain>
    </source>
</reference>
<evidence type="ECO:0000259" key="2">
    <source>
        <dbReference type="SMART" id="SM00382"/>
    </source>
</evidence>
<dbReference type="EC" id="2.7.7.7" evidence="3"/>
<name>A0A847HAM5_9CORY</name>
<keyword evidence="3" id="KW-0548">Nucleotidyltransferase</keyword>
<dbReference type="Proteomes" id="UP000523614">
    <property type="component" value="Unassembled WGS sequence"/>
</dbReference>